<gene>
    <name evidence="9" type="ORF">AVDCRST_MAG54-3476</name>
</gene>
<comment type="similarity">
    <text evidence="1">Belongs to the sigma-70 factor family. ECF subfamily.</text>
</comment>
<dbReference type="Gene3D" id="1.10.1740.10">
    <property type="match status" value="1"/>
</dbReference>
<protein>
    <submittedName>
        <fullName evidence="9">RNA polymerase sigma factor</fullName>
    </submittedName>
</protein>
<evidence type="ECO:0000259" key="6">
    <source>
        <dbReference type="Pfam" id="PF04542"/>
    </source>
</evidence>
<dbReference type="Pfam" id="PF12680">
    <property type="entry name" value="SnoaL_2"/>
    <property type="match status" value="1"/>
</dbReference>
<dbReference type="EMBL" id="CADCTH010000444">
    <property type="protein sequence ID" value="CAA9279407.1"/>
    <property type="molecule type" value="Genomic_DNA"/>
</dbReference>
<dbReference type="AlphaFoldDB" id="A0A6J4JIT0"/>
<keyword evidence="5" id="KW-0804">Transcription</keyword>
<name>A0A6J4JIT0_9PSEU</name>
<evidence type="ECO:0000256" key="3">
    <source>
        <dbReference type="ARBA" id="ARBA00023015"/>
    </source>
</evidence>
<dbReference type="PANTHER" id="PTHR43133">
    <property type="entry name" value="RNA POLYMERASE ECF-TYPE SIGMA FACTO"/>
    <property type="match status" value="1"/>
</dbReference>
<dbReference type="Gene3D" id="3.10.450.50">
    <property type="match status" value="1"/>
</dbReference>
<evidence type="ECO:0000259" key="8">
    <source>
        <dbReference type="Pfam" id="PF12680"/>
    </source>
</evidence>
<feature type="domain" description="RNA polymerase sigma factor 70 region 4 type 2" evidence="7">
    <location>
        <begin position="139"/>
        <end position="191"/>
    </location>
</feature>
<dbReference type="InterPro" id="IPR032710">
    <property type="entry name" value="NTF2-like_dom_sf"/>
</dbReference>
<dbReference type="InterPro" id="IPR013324">
    <property type="entry name" value="RNA_pol_sigma_r3/r4-like"/>
</dbReference>
<comment type="subunit">
    <text evidence="2">Interacts transiently with the RNA polymerase catalytic core formed by RpoA, RpoB, RpoC and RpoZ (2 alpha, 1 beta, 1 beta' and 1 omega subunit) to form the RNA polymerase holoenzyme that can initiate transcription.</text>
</comment>
<dbReference type="InterPro" id="IPR013325">
    <property type="entry name" value="RNA_pol_sigma_r2"/>
</dbReference>
<dbReference type="NCBIfam" id="TIGR02937">
    <property type="entry name" value="sigma70-ECF"/>
    <property type="match status" value="1"/>
</dbReference>
<dbReference type="Pfam" id="PF08281">
    <property type="entry name" value="Sigma70_r4_2"/>
    <property type="match status" value="1"/>
</dbReference>
<dbReference type="InterPro" id="IPR007627">
    <property type="entry name" value="RNA_pol_sigma70_r2"/>
</dbReference>
<dbReference type="GO" id="GO:0006352">
    <property type="term" value="P:DNA-templated transcription initiation"/>
    <property type="evidence" value="ECO:0007669"/>
    <property type="project" value="InterPro"/>
</dbReference>
<evidence type="ECO:0000256" key="2">
    <source>
        <dbReference type="ARBA" id="ARBA00011344"/>
    </source>
</evidence>
<dbReference type="CDD" id="cd06171">
    <property type="entry name" value="Sigma70_r4"/>
    <property type="match status" value="1"/>
</dbReference>
<accession>A0A6J4JIT0</accession>
<dbReference type="GO" id="GO:0016987">
    <property type="term" value="F:sigma factor activity"/>
    <property type="evidence" value="ECO:0007669"/>
    <property type="project" value="UniProtKB-KW"/>
</dbReference>
<dbReference type="SUPFAM" id="SSF88659">
    <property type="entry name" value="Sigma3 and sigma4 domains of RNA polymerase sigma factors"/>
    <property type="match status" value="1"/>
</dbReference>
<keyword evidence="3" id="KW-0805">Transcription regulation</keyword>
<dbReference type="InterPro" id="IPR014284">
    <property type="entry name" value="RNA_pol_sigma-70_dom"/>
</dbReference>
<organism evidence="9">
    <name type="scientific">uncultured Actinomycetospora sp</name>
    <dbReference type="NCBI Taxonomy" id="1135996"/>
    <lineage>
        <taxon>Bacteria</taxon>
        <taxon>Bacillati</taxon>
        <taxon>Actinomycetota</taxon>
        <taxon>Actinomycetes</taxon>
        <taxon>Pseudonocardiales</taxon>
        <taxon>Pseudonocardiaceae</taxon>
        <taxon>Actinomycetospora</taxon>
        <taxon>environmental samples</taxon>
    </lineage>
</organism>
<sequence length="347" mass="37978">MHLTAPPGAAMPSDEFATVAEPFRPELLAHCYRILGSIHDAEDLVQETYLRAWRSFDRFEGRSSVRRWLYKIATMACLTALDTRTRRPLPSGLDAPSDDHRVSLAPADPSVAWLQPAPDALFGADDPSTIVAGRAGVRLAFIAALQHLPARQRAVLTLRDVLAFRTAEVAEMLDTTTAAVDSALRRARSRLAEAGPVEDDLAEPDDETRRVLLDGYVDAFVRADPDALVHLLRADVELEMPPIPTWFTGRDTVIAFLARRVLGRPGRWRMVPTRANGQPAVVAYRRTADGRYEAHRVEVLEVIGHRIARITAFHDPALVPTFGLAPALTARGGPPVTTVEDAPTSGA</sequence>
<dbReference type="SUPFAM" id="SSF54427">
    <property type="entry name" value="NTF2-like"/>
    <property type="match status" value="1"/>
</dbReference>
<evidence type="ECO:0000313" key="9">
    <source>
        <dbReference type="EMBL" id="CAA9279407.1"/>
    </source>
</evidence>
<dbReference type="InterPro" id="IPR039425">
    <property type="entry name" value="RNA_pol_sigma-70-like"/>
</dbReference>
<reference evidence="9" key="1">
    <citation type="submission" date="2020-02" db="EMBL/GenBank/DDBJ databases">
        <authorList>
            <person name="Meier V. D."/>
        </authorList>
    </citation>
    <scope>NUCLEOTIDE SEQUENCE</scope>
    <source>
        <strain evidence="9">AVDCRST_MAG54</strain>
    </source>
</reference>
<keyword evidence="4" id="KW-0731">Sigma factor</keyword>
<dbReference type="InterPro" id="IPR013249">
    <property type="entry name" value="RNA_pol_sigma70_r4_t2"/>
</dbReference>
<feature type="domain" description="SnoaL-like" evidence="8">
    <location>
        <begin position="215"/>
        <end position="309"/>
    </location>
</feature>
<dbReference type="Pfam" id="PF04542">
    <property type="entry name" value="Sigma70_r2"/>
    <property type="match status" value="1"/>
</dbReference>
<feature type="domain" description="RNA polymerase sigma-70 region 2" evidence="6">
    <location>
        <begin position="21"/>
        <end position="86"/>
    </location>
</feature>
<proteinExistence type="inferred from homology"/>
<dbReference type="NCBIfam" id="TIGR02960">
    <property type="entry name" value="SigX5"/>
    <property type="match status" value="1"/>
</dbReference>
<dbReference type="InterPro" id="IPR037401">
    <property type="entry name" value="SnoaL-like"/>
</dbReference>
<dbReference type="InterPro" id="IPR014305">
    <property type="entry name" value="RNA_pol_sigma-G_actinobac"/>
</dbReference>
<dbReference type="SUPFAM" id="SSF88946">
    <property type="entry name" value="Sigma2 domain of RNA polymerase sigma factors"/>
    <property type="match status" value="1"/>
</dbReference>
<dbReference type="GO" id="GO:0003677">
    <property type="term" value="F:DNA binding"/>
    <property type="evidence" value="ECO:0007669"/>
    <property type="project" value="InterPro"/>
</dbReference>
<evidence type="ECO:0000256" key="4">
    <source>
        <dbReference type="ARBA" id="ARBA00023082"/>
    </source>
</evidence>
<dbReference type="Gene3D" id="1.10.10.10">
    <property type="entry name" value="Winged helix-like DNA-binding domain superfamily/Winged helix DNA-binding domain"/>
    <property type="match status" value="1"/>
</dbReference>
<evidence type="ECO:0000259" key="7">
    <source>
        <dbReference type="Pfam" id="PF08281"/>
    </source>
</evidence>
<dbReference type="NCBIfam" id="NF006089">
    <property type="entry name" value="PRK08241.1"/>
    <property type="match status" value="1"/>
</dbReference>
<dbReference type="PANTHER" id="PTHR43133:SF65">
    <property type="entry name" value="ECF RNA POLYMERASE SIGMA FACTOR SIGG"/>
    <property type="match status" value="1"/>
</dbReference>
<dbReference type="InterPro" id="IPR036388">
    <property type="entry name" value="WH-like_DNA-bd_sf"/>
</dbReference>
<evidence type="ECO:0000256" key="5">
    <source>
        <dbReference type="ARBA" id="ARBA00023163"/>
    </source>
</evidence>
<evidence type="ECO:0000256" key="1">
    <source>
        <dbReference type="ARBA" id="ARBA00010641"/>
    </source>
</evidence>